<keyword evidence="3" id="KW-0472">Membrane</keyword>
<dbReference type="Gene3D" id="2.10.25.10">
    <property type="entry name" value="Laminin"/>
    <property type="match status" value="1"/>
</dbReference>
<feature type="disulfide bond" evidence="2">
    <location>
        <begin position="3667"/>
        <end position="3677"/>
    </location>
</feature>
<feature type="domain" description="EGF-like" evidence="4">
    <location>
        <begin position="5146"/>
        <end position="5184"/>
    </location>
</feature>
<feature type="domain" description="EGF-like" evidence="4">
    <location>
        <begin position="3071"/>
        <end position="3109"/>
    </location>
</feature>
<feature type="domain" description="EGF-like" evidence="4">
    <location>
        <begin position="4490"/>
        <end position="4529"/>
    </location>
</feature>
<feature type="non-terminal residue" evidence="6">
    <location>
        <position position="1"/>
    </location>
</feature>
<feature type="domain" description="EGF-like" evidence="4">
    <location>
        <begin position="1642"/>
        <end position="1680"/>
    </location>
</feature>
<feature type="disulfide bond" evidence="2">
    <location>
        <begin position="1704"/>
        <end position="1714"/>
    </location>
</feature>
<feature type="domain" description="EGF-like" evidence="4">
    <location>
        <begin position="3392"/>
        <end position="3430"/>
    </location>
</feature>
<dbReference type="InterPro" id="IPR001507">
    <property type="entry name" value="ZP_dom"/>
</dbReference>
<protein>
    <submittedName>
        <fullName evidence="6">(Mediterranean fruit fly) hypothetical protein</fullName>
    </submittedName>
</protein>
<feature type="domain" description="EGF-like" evidence="4">
    <location>
        <begin position="1978"/>
        <end position="2016"/>
    </location>
</feature>
<dbReference type="PROSITE" id="PS51034">
    <property type="entry name" value="ZP_2"/>
    <property type="match status" value="1"/>
</dbReference>
<feature type="disulfide bond" evidence="2">
    <location>
        <begin position="4006"/>
        <end position="4016"/>
    </location>
</feature>
<accession>A0A811UMV7</accession>
<dbReference type="Proteomes" id="UP000606786">
    <property type="component" value="Unassembled WGS sequence"/>
</dbReference>
<feature type="domain" description="EGF-like" evidence="4">
    <location>
        <begin position="1596"/>
        <end position="1633"/>
    </location>
</feature>
<dbReference type="SMART" id="SM00286">
    <property type="entry name" value="PTI"/>
    <property type="match status" value="11"/>
</dbReference>
<evidence type="ECO:0000259" key="5">
    <source>
        <dbReference type="PROSITE" id="PS51034"/>
    </source>
</evidence>
<evidence type="ECO:0000256" key="1">
    <source>
        <dbReference type="ARBA" id="ARBA00023157"/>
    </source>
</evidence>
<evidence type="ECO:0000313" key="6">
    <source>
        <dbReference type="EMBL" id="CAD6999668.1"/>
    </source>
</evidence>
<feature type="domain" description="EGF-like" evidence="4">
    <location>
        <begin position="1431"/>
        <end position="1469"/>
    </location>
</feature>
<gene>
    <name evidence="6" type="ORF">CCAP1982_LOCUS8198</name>
</gene>
<dbReference type="SMART" id="SM00241">
    <property type="entry name" value="ZP"/>
    <property type="match status" value="1"/>
</dbReference>
<feature type="domain" description="EGF-like" evidence="4">
    <location>
        <begin position="4054"/>
        <end position="4092"/>
    </location>
</feature>
<feature type="disulfide bond" evidence="2">
    <location>
        <begin position="836"/>
        <end position="846"/>
    </location>
</feature>
<dbReference type="InterPro" id="IPR000742">
    <property type="entry name" value="EGF"/>
</dbReference>
<feature type="domain" description="ZP" evidence="5">
    <location>
        <begin position="6108"/>
        <end position="6350"/>
    </location>
</feature>
<feature type="domain" description="EGF-like" evidence="4">
    <location>
        <begin position="409"/>
        <end position="446"/>
    </location>
</feature>
<dbReference type="InterPro" id="IPR009030">
    <property type="entry name" value="Growth_fac_rcpt_cys_sf"/>
</dbReference>
<feature type="domain" description="EGF-like" evidence="4">
    <location>
        <begin position="3181"/>
        <end position="3217"/>
    </location>
</feature>
<feature type="domain" description="EGF-like" evidence="4">
    <location>
        <begin position="1771"/>
        <end position="1809"/>
    </location>
</feature>
<feature type="disulfide bond" evidence="2">
    <location>
        <begin position="412"/>
        <end position="422"/>
    </location>
</feature>
<dbReference type="PROSITE" id="PS50026">
    <property type="entry name" value="EGF_3"/>
    <property type="match status" value="53"/>
</dbReference>
<dbReference type="SUPFAM" id="SSF90148">
    <property type="entry name" value="DPY module"/>
    <property type="match status" value="34"/>
</dbReference>
<proteinExistence type="predicted"/>
<feature type="disulfide bond" evidence="2">
    <location>
        <begin position="1493"/>
        <end position="1503"/>
    </location>
</feature>
<feature type="domain" description="EGF-like" evidence="4">
    <location>
        <begin position="243"/>
        <end position="282"/>
    </location>
</feature>
<feature type="domain" description="EGF-like" evidence="4">
    <location>
        <begin position="4811"/>
        <end position="4850"/>
    </location>
</feature>
<keyword evidence="3" id="KW-1133">Transmembrane helix</keyword>
<evidence type="ECO:0000313" key="7">
    <source>
        <dbReference type="Proteomes" id="UP000606786"/>
    </source>
</evidence>
<dbReference type="SMART" id="SM00179">
    <property type="entry name" value="EGF_CA"/>
    <property type="match status" value="21"/>
</dbReference>
<feature type="domain" description="EGF-like" evidence="4">
    <location>
        <begin position="2698"/>
        <end position="2735"/>
    </location>
</feature>
<feature type="domain" description="EGF-like" evidence="4">
    <location>
        <begin position="1045"/>
        <end position="1079"/>
    </location>
</feature>
<feature type="domain" description="EGF-like" evidence="4">
    <location>
        <begin position="2296"/>
        <end position="2334"/>
    </location>
</feature>
<name>A0A811UMV7_CERCA</name>
<feature type="domain" description="EGF-like" evidence="4">
    <location>
        <begin position="3497"/>
        <end position="3536"/>
    </location>
</feature>
<feature type="domain" description="EGF-like" evidence="4">
    <location>
        <begin position="2464"/>
        <end position="2501"/>
    </location>
</feature>
<feature type="domain" description="EGF-like" evidence="4">
    <location>
        <begin position="460"/>
        <end position="498"/>
    </location>
</feature>
<feature type="domain" description="EGF-like" evidence="4">
    <location>
        <begin position="138"/>
        <end position="176"/>
    </location>
</feature>
<feature type="domain" description="EGF-like" evidence="4">
    <location>
        <begin position="1490"/>
        <end position="1527"/>
    </location>
</feature>
<dbReference type="GO" id="GO:0005509">
    <property type="term" value="F:calcium ion binding"/>
    <property type="evidence" value="ECO:0007669"/>
    <property type="project" value="InterPro"/>
</dbReference>
<feature type="domain" description="EGF-like" evidence="4">
    <location>
        <begin position="3285"/>
        <end position="3323"/>
    </location>
</feature>
<evidence type="ECO:0000256" key="3">
    <source>
        <dbReference type="SAM" id="Phobius"/>
    </source>
</evidence>
<keyword evidence="7" id="KW-1185">Reference proteome</keyword>
<feature type="disulfide bond" evidence="2">
    <location>
        <begin position="1262"/>
        <end position="1272"/>
    </location>
</feature>
<evidence type="ECO:0000256" key="2">
    <source>
        <dbReference type="PROSITE-ProRule" id="PRU00076"/>
    </source>
</evidence>
<comment type="caution">
    <text evidence="2">Lacks conserved residue(s) required for the propagation of feature annotation.</text>
</comment>
<dbReference type="SMART" id="SM00274">
    <property type="entry name" value="FOLN"/>
    <property type="match status" value="22"/>
</dbReference>
<feature type="disulfide bond" evidence="2">
    <location>
        <begin position="2467"/>
        <end position="2477"/>
    </location>
</feature>
<dbReference type="SUPFAM" id="SSF57184">
    <property type="entry name" value="Growth factor receptor domain"/>
    <property type="match status" value="3"/>
</dbReference>
<dbReference type="SMART" id="SM00181">
    <property type="entry name" value="EGF"/>
    <property type="match status" value="105"/>
</dbReference>
<feature type="domain" description="EGF-like" evidence="4">
    <location>
        <begin position="1303"/>
        <end position="1341"/>
    </location>
</feature>
<feature type="domain" description="EGF-like" evidence="4">
    <location>
        <begin position="986"/>
        <end position="1024"/>
    </location>
</feature>
<feature type="domain" description="EGF-like" evidence="4">
    <location>
        <begin position="2746"/>
        <end position="2784"/>
    </location>
</feature>
<dbReference type="EMBL" id="CAJHJT010000012">
    <property type="protein sequence ID" value="CAD6999668.1"/>
    <property type="molecule type" value="Genomic_DNA"/>
</dbReference>
<feature type="disulfide bond" evidence="2">
    <location>
        <begin position="2358"/>
        <end position="2368"/>
    </location>
</feature>
<feature type="transmembrane region" description="Helical" evidence="3">
    <location>
        <begin position="6419"/>
        <end position="6445"/>
    </location>
</feature>
<feature type="domain" description="EGF-like" evidence="4">
    <location>
        <begin position="2190"/>
        <end position="2229"/>
    </location>
</feature>
<feature type="domain" description="EGF-like" evidence="4">
    <location>
        <begin position="5584"/>
        <end position="5623"/>
    </location>
</feature>
<keyword evidence="2" id="KW-0245">EGF-like domain</keyword>
<feature type="domain" description="EGF-like" evidence="4">
    <location>
        <begin position="2953"/>
        <end position="2991"/>
    </location>
</feature>
<feature type="domain" description="EGF-like" evidence="4">
    <location>
        <begin position="4003"/>
        <end position="4040"/>
    </location>
</feature>
<feature type="domain" description="EGF-like" evidence="4">
    <location>
        <begin position="3715"/>
        <end position="3753"/>
    </location>
</feature>
<feature type="domain" description="EGF-like" evidence="4">
    <location>
        <begin position="833"/>
        <end position="870"/>
    </location>
</feature>
<feature type="domain" description="EGF-like" evidence="4">
    <location>
        <begin position="1097"/>
        <end position="1135"/>
    </location>
</feature>
<reference evidence="6" key="1">
    <citation type="submission" date="2020-11" db="EMBL/GenBank/DDBJ databases">
        <authorList>
            <person name="Whitehead M."/>
        </authorList>
    </citation>
    <scope>NUCLEOTIDE SEQUENCE</scope>
    <source>
        <strain evidence="6">EGII</strain>
    </source>
</reference>
<feature type="domain" description="EGF-like" evidence="4">
    <location>
        <begin position="2355"/>
        <end position="2389"/>
    </location>
</feature>
<keyword evidence="1 2" id="KW-1015">Disulfide bond</keyword>
<sequence>EVYNHVPMCRCPERMTGNAFVQCLPVQTDIYRNPCQPSPCGPNSQCREINSQPVCSCLPTYLGSPPSCRPECTSNSDCAPNRACQNQRCVNPCPGTCGLYAKCSVVNHNPFCACSERYTGNPFVQCRPIIEPVHDVTPVNPCQPSPCGPNSRCQPVGDSPSCSCLENFFGQPPNCRPECVTNSECSSNNVCRNNRCVDPCPGLCGNNALCRVISHSAMCYCENEYAGDPFVQCTPIMRAPTEVIDPCNPNPCGSFAECLQQNGVGSCKCLPEYFGNPYEGCRPECVLNSDCPSNKACINQKCRDPCPGTCGLNAECHTRNHLPTCTCLFGYVGDPYRYCAVEEKPQLQEYVNPCQPSPCGPNSQCREVNNQAVCSCLPEFIGMPPACRPECTISAECSFDKACINQKCVDPCPGVCGTGAECLVRNHAPLCSCQRGYTGDPFTRCYPIPPPPPTVVAEPIRDPCLPSPCGPNSQCRNVNGQASCSCLANFFGVPPNCRPECVTNSECSSNFACMNNRCTDPCPGSCAYNALCRVINHIPICSCPQDYVGNPFTSCQPAPPPKPPVKDDPCNPSPCGPNAICNDGQCTCISEYQGDPFIGCRPECVLNSECPHDKACIKNKCVDPCPGTCGINAICEVLNHVPMCRCPEGMSGNAFYQCDVLPPKLVSDPCQPSPCGPNSRCRVFNQNAVCSCIEGFIGNPPTCRPECVRNSDCGPQKACQNQKCVDPCPGACGFNAICNVVNHAPICTCPTRHTGNPFVACQPIIEPPPRLEEPKDPCYPSPCGPNSACRAVGDAPSCSCLPQFTGSPPNCRPECVTNSECSHEKACINQKCVDPCPGLCGQNAQCRVISHTAMCLCVPGYTGDPFTFCSATPAQQEEVIRPCEPNPCGVNAECRQGNNAGSCQCLPEYFGNPYEGCRPECVTNSDCPLDKSCQNQKCRDPCPGVCALNAQCRVINHLPSCNCLDGFVGDPYSYCQLPEKPIIKEYVNPCQPSPCGPNSQCREVNGQAVCSCLATFVGTPPACRPECTTSAECALDKACINQKCQDPCPGTCGSNAECRVRNHSPICICLNGYTGDAFTRCYRIPPPPPVAELPEPMRNPCVPSPCGQFAECRDINGSPSCSCLSTYIGSPPSCRPECTRNSDCASTQACINQKCRDPCPGACGFNANCHVVNHTPICECAPGLSGDPFTACHMPPPPPPKLAEDPCNPSPCGANTVCHDGQCECLPEYLGNPLIGCRPECVLNTDCPSDKACIRQKCIDPCPGTCAKNAICEVHNHIPMCHCPDGMTGNAFALCQLQSTPVQVNPCQPSPCGPNSQCRVVNQQAVCSCLPEFLGAPPSCRPECTSNAECALNRACLQQKCRDPCPGVCGVNTECSVINHSPICRCANSYTGNPFVACSPIRSNIFQNLRIEPNFQSSYLLTVAPTLDIQPKDPCRPSPCGPNAECRAVGDSPSCSCLNNFIGSPPNCRPECVTNSECPLSQACINQRCQDPCPGVCGTNAACHVINHTPMCVCVSGYTGDPFSFCDVVRDVPQEVLNPCQPSPCGPNTECTVRNGAGACQCLPEYQGNPYEGCRPECVVNSDCPTTKACVQSKCKDPCPGTCGQNALCYVRNHLPTCHCLTGYTGDPYSYCTVVTEPKFDVVNPCQPSPCGPNSQCREVKQQAVCSCLPTFIGSPPECRPECTSSSECSLDKACVNQKCVDPCPGVCGLNAECNVRNHSPLCSCRNGFTGDAFTRCYPIPRKINIYNEGKAIINNVIFTAPPPSVIREEYRDPCVPSPCGANAVCRNVNGQASCSCLPKYLGAPPNCRPECSINAECPAHLACINEKCRDPCPGSCGFSAICNVINHTPICTCPADFTGDPFIRCTPKPPEPKLPLKDPCNPSPCGSNAVCDNGLCSCLPEYQGNAYFGCRPECVLNTECSRDKACIRNKCVDPCPGTCGVGAICDVFNHIPMCRCPEGMSGNAFIQCSVQQTPPTIINPCQPSPCGPNSQCNEVNQQSVCACLPNYLGSPPNCRPECTINSDCPPSLACVNQKCRDPCPGSCGLRALCSVINHAPFCSCPSGYTGNAHNLCQLLPPPEPQREPTSPCLPSPCGPNSQCVDTNGSPSCSCLPDYIGAAPHCRPECLSSSECANNKACINMKCRDPCPGVCGTSATCHVVSHTPSCICVTGYVGDPFTQCYPQPIVELEQVNPCVPSPCGSNAICTTQNNAGSCKCLPEYFGNPYQGCRPECVANSDCPSNKACRNQKCQDPCPGVCGQNARCDAINHLPTCSCLSGYTGDPYSYCNIVKEPVREYVNPCVPSPCGPNSQCREVNEQAVCSCLPEYIGSPPSCRPECTTNAECSADKACVNRKCQDPCPGTCGSNAECRVRTHSPYCSCRPGYTGDAFVRCYPLPPPPPPAREPYRDPCLPSPCGQYAVCRVTNEQPTCSCLPTYVGRPPNCRPECVVNSDCASNRACMNEKCRDPCPGSCGVNAICNVLNHTPVCVCPAGYIGDPFTSCHPQPAPPPPCNINLKLSPLPIQISHTYYLYSKTAAPADDPCAPSPCGTNAQCSDGICTCIGEYQGDPYTGCRPECILNSECARDKACINQKCQDPCPGTCASNAICEVHSHVPMCHCPAGMQGNAFVLCQPTPERPPEPAHPCQPSPCGPNALCQDRNGIAICSCVQNMIGTPPACRPECVSNSECPMNRACITQKCTDPCPGACGHNSLCNVVNHNPMCSCPTGYTGSPFVACQPIINPPTYEEPRDPCRPSPCGPNAQCSNINGAPSCTCLSEFIGVPPNCRPECISNSECPSDKACIIQKCRDPCPGLCGSNAECHTLNHIPNCVCEEGYVGDPFTICRLPLPAATPPPVPDYVDPCVPSPCGNNAECRRQGNVGSCVCLPEYFGNPYQGCRPECVINSDCQSNRACVQRKCRDPCPGSCGRNADLSLFEWLHGNPFSLCSPVKQLEPVYVDPCQPSPCGPNAQCHEVNKQAVCSCLPEFVGSPPACRPECTVNSECPLTQACINRKCADPCPGTCGQNAECRVYNHNPICSCRARYTGDAFTRCYPIPSPPSQPIADVTLVPSPLPPSNPCSPSPCGPYTQCHNRNGGAVCSCLPNYIGSPPNCRPECVVHSDCPPSHACINEKCRDPCPGSCGFNALCNVLNHVPNCVCPTGYVGDPFNSCTPQPPKPIVYREPIKQDPCIPSPCGANAACSGDGVCTCQPEYHGDPYIGCRPECVLSSDCARDRACINQKCADPCPGTCGLQAMCNVINHVPMCSCPTGMTGNAFMRCDPVPIVEPPAPVNPCHPSPCGPNAQCRATNQQAMCSCLPGYIGVPPSCRPECVSNSECQLDKYCVNQRCQDACAGVCGLRANCQVHNHSPICTCPTRFTGDPFIACQPIQRPPPPQKDEDPCKPSPCGLNSECTVTPNGAQCACLRDFIGSAPHCRPECVTSAECTSDKACINHKCVDPCPGSCGAVAECRVLAHSAMCFCPSGYTGDPFNACVKQQDPPTEVALPCSPSPCGPNAICQPRNGLSVCQCLPNYFGNPYEVCRPECVRNSDCAADKACLNQKCRDPCPGTCGTQATCQVVNHIPNCACLPGYRGDPYTRCVIMQAEPDPPVNVSPCQPSPCGPNSQCRDSNGQAVCSCIPEFVGTPPSCRPECVVSSECPLDKACINQKCKDPCPGACGLNAECHVRNHSPLCACRTGYTGEAFTSCQPIPPPRTPEPPQADINPCIPSPCGPYSQCREVNNAASCSCLTEYIGAPPNCRPECTINAECPGNTACLNQRCRDPCPGSCGFSALCSVIKHIPSCSCPIGYTGDPFTNCRPLPPPPPAPKPNEPVDPCIPSPCGANALCNPSSCGPNSKCRRPEDSYVCACVKDYNGNPYEGCRPECISNSECSPSLACIRNKCVDPCPGTCGVEALCTIHNHIPICSCPTGYTGNAFVQCSPIVIEKTPIEHRDPCYPTPCGLNSICKVRRDQAVCECVPGFLGNPPSCRAECIVSSECPSDKACINQKCKDPCPGACGLNAECHVRNHSPLCACKTGYTGEAFTSCQPIPPPRTPEPPQADVNPCTPSPCGPYSECREVNKAASCSCLAEYIGAPPNCRPECTISGECPNNLACINQRCRDPCPGACGSNANCIVALHIPNCHCPADMTGDPFRVCYEAPKTLPPPPQQEPRDPCRPSPCGPNSECRGRGDSYTCACINDYIGNPYEGCRPECVGNSECASNRACIRNKCVDPCPGTCGVEALCTIHNHIPICSCPTGYSGNAFVQCSPIVIEHIPQERRDPCYPTPCGINTACKVQRDQAVCECLPGFFGNPQGQGCRPECTLSSDCAKDKACVNSKCVDPCPGVCGFGAQCQTVNHNPICSCPSPMVGNPFVECHAPPKPVDPCNPSPCRSNGICQVLNGAATCTYPECVTNEDCLRNRACINQKCRDPCINACGLNAICNAINHKAVCTCPQGYYGSPFNQCLPQIEDIPEPRPECTTDAECSNDKACVNQVCKNPCELSNICGTNARCHVQLHRPLCVCNEGYTGNAFSYCHLIGCRSDEECPATEACINKQCTDPCPYTQCGTNAICRADYNHKARCHCPDGYRGNPLVHCERPECTRDEECAFNLACRNERCEDPCNCGIGAQCRVDNHRAQCRCPPGYTGNPLVSCVLEEPKFAPQCTMDADCTSKLACFGGECKNPCFVTQPCGANAICSVVDTLPLRTMICQCESGYVGDADVGCRKEPARDHGCQSNSECQDTEACRNGVCVNPCIDVSPCARTAECLAQRHRAVCSCPLGTQGDPFTNCYQPPEITAGCKHDSECTPTTACINQRCQDPCAEANPCAGNAECRVRNSRPICSCPAGWGGDPQVQCYKPECKINADCPYDKACISENCVNPCNYGEVRCGIGAQCAPQNHQAVCICPPGTQGNPFVSCITGHCQYNEDCADHEACDRLNRVCRPVCDEDTCALNAVCTGRRHQPQCACRTGYIGNPFVQCDLPREPPTKVQPECTQDADCPTQLACINQHCSNPCATPHVCTPQQTCHVLDTLPLRTMICKCPSDTITDNSGNCVPIKHEVVSGCQSNDECGNTEVCQRGVCIDACRLERCGVNAQCRSRDHYAECTCARGYEGNPRMECRLIVHEQPKTPNAECTKNDDCPYDKNCANERCVNPCVEDACGRGAYCHVQNREAVCRCPPGFSGDARVACIPPPDVSTIGCKSNSDCALSESCVNERCVNPCNCGPNADCIVRNHHPVCYCQPGYSGNAQFGCVQIGCQSDDECSTDQQCVNRECVNPCLISDPCALNAECFGRNHRANCRCPAGLEGNPFQRCVRVECHSDYDCATNQACVRNQCVNPCQDSPCAQNAICQPLQHRAVCRCPETMPLGNPYAYCERRPVEPVCRDDGDCPSRLACIDNKCQNPCTILSPCASSAQCSVLDSVPVRTMVCECPESYVPDARGECKQIILQSPPGCSTDADCPDQEACINRQCRNPCNCGTNAICRVQNHRATCSCQDGFEGNPYSYCRTIGCRIDSECDSGKACINGNCINPCLVNDPCGINAECYVQSNQAMCRCKSGYRGNAYERCRVIGCLTNNDCPTDKMCQNEQCVNPCIYQNPCSPHAECRAQNHLAVCRCPAGFLGNPYVDCRPEPQPVCKVDTDCPARLACINDECVNPCLTLEPCNRPAQCEVTPTSPVRTMICVCPDGYISSGSGTCKPTKTVVEVGGCIADSDCAKDKACVNGICRDPCNCGLNAECRIKDHKPVCTCRQGYEGNPEFECSKVECAINSDCPATHACRNQLCVPACQGEQCGTNAQCLAVDHRAICECAPGFHGNARISCTPLGCRADNECPSDKACVNGKCEDPCETKAVCAYDEICKVYQHRPECGCPPGTIARRNGCEPLREIPICRYDGDCPSQTACIRGECVNPCNATHPCGVNADCRVLDTVPVRTMICECLEGYTGNAAVQCDKRSLCVIEKGFVRDVDGQCVCPPGTALDVYEYCTPCLPQQGYKIDENGRCVCALERGMVIDERGRCICPTDHGYRLTPAGECIAEDQPGCETNDDCADNRFCNTRTNTCEDPCLQKVCGVNAFCNAINHRAQCQCITGYTGNPEIICNHTNFRTDFPRPDMLVSCLADGVQVEIHITEPGFNGVLYVKGHSKDEECRRVVNLAGESVPRTEIFRVHFGSCGMQAVKDIASFVLVIQKHPKLVTYKAQAYNIKCVYQTGEKNVTLGFNVSMLTTAGTIANTGPPPICQMRIITHEGEEINSAEIGDNLKLQVDVEPSTIYGGFARSCIAKTMEDNVENEYIVTDENGCATDASIFGEWEYNPDTNSLMANFNAFKFPSSDNIRFQCNIRVCFGKCQPVNCRGYNAFGRRRRRAIADNSTDAATAVATNTGMEGQLREEITISSNAILTFEKRSGPGINDANIKPAAQRVEDICVSMVGLIIALVITALLALVAVAVAVSCWLMAYRRRPKTLAPLPHPPEFPNPLFANPEAVPEPTPDYLS</sequence>
<comment type="caution">
    <text evidence="6">The sequence shown here is derived from an EMBL/GenBank/DDBJ whole genome shotgun (WGS) entry which is preliminary data.</text>
</comment>
<keyword evidence="3" id="KW-0812">Transmembrane</keyword>
<feature type="domain" description="EGF-like" evidence="4">
    <location>
        <begin position="2856"/>
        <end position="2895"/>
    </location>
</feature>
<dbReference type="Pfam" id="PF21164">
    <property type="entry name" value="Dumpy_DPY"/>
    <property type="match status" value="42"/>
</dbReference>
<feature type="domain" description="EGF-like" evidence="4">
    <location>
        <begin position="3605"/>
        <end position="3643"/>
    </location>
</feature>
<feature type="domain" description="EGF-like" evidence="4">
    <location>
        <begin position="31"/>
        <end position="69"/>
    </location>
</feature>
<feature type="domain" description="EGF-like" evidence="4">
    <location>
        <begin position="1536"/>
        <end position="1575"/>
    </location>
</feature>
<feature type="disulfide bond" evidence="2">
    <location>
        <begin position="2040"/>
        <end position="2050"/>
    </location>
</feature>
<evidence type="ECO:0000259" key="4">
    <source>
        <dbReference type="PROSITE" id="PS50026"/>
    </source>
</evidence>
<feature type="domain" description="EGF-like" evidence="4">
    <location>
        <begin position="879"/>
        <end position="918"/>
    </location>
</feature>
<dbReference type="PANTHER" id="PTHR22963:SF39">
    <property type="entry name" value="DUMPY"/>
    <property type="match status" value="1"/>
</dbReference>
<feature type="domain" description="EGF-like" evidence="4">
    <location>
        <begin position="3664"/>
        <end position="3701"/>
    </location>
</feature>
<dbReference type="PANTHER" id="PTHR22963">
    <property type="entry name" value="ENDOGLIN-RELATED"/>
    <property type="match status" value="1"/>
</dbReference>
<feature type="domain" description="EGF-like" evidence="4">
    <location>
        <begin position="2085"/>
        <end position="2123"/>
    </location>
</feature>
<feature type="disulfide bond" evidence="2">
    <location>
        <begin position="2701"/>
        <end position="2711"/>
    </location>
</feature>
<feature type="domain" description="EGF-like" evidence="4">
    <location>
        <begin position="3944"/>
        <end position="3982"/>
    </location>
</feature>
<dbReference type="InterPro" id="IPR003645">
    <property type="entry name" value="Fol_N"/>
</dbReference>
<dbReference type="InterPro" id="IPR001881">
    <property type="entry name" value="EGF-like_Ca-bd_dom"/>
</dbReference>
<feature type="domain" description="EGF-like" evidence="4">
    <location>
        <begin position="350"/>
        <end position="388"/>
    </location>
</feature>
<feature type="domain" description="EGF-like" evidence="4">
    <location>
        <begin position="2037"/>
        <end position="2074"/>
    </location>
</feature>
<feature type="domain" description="EGF-like" evidence="4">
    <location>
        <begin position="666"/>
        <end position="704"/>
    </location>
</feature>
<feature type="domain" description="EGF-like" evidence="4">
    <location>
        <begin position="4551"/>
        <end position="4590"/>
    </location>
</feature>
<feature type="domain" description="EGF-like" evidence="4">
    <location>
        <begin position="774"/>
        <end position="812"/>
    </location>
</feature>
<feature type="domain" description="EGF-like" evidence="4">
    <location>
        <begin position="2405"/>
        <end position="2443"/>
    </location>
</feature>
<dbReference type="InterPro" id="IPR048407">
    <property type="entry name" value="Dumpy_DPY"/>
</dbReference>
<feature type="disulfide bond" evidence="2">
    <location>
        <begin position="1599"/>
        <end position="1609"/>
    </location>
</feature>
<feature type="domain" description="EGF-like" evidence="4">
    <location>
        <begin position="4164"/>
        <end position="4203"/>
    </location>
</feature>
<feature type="domain" description="EGF-like" evidence="4">
    <location>
        <begin position="5523"/>
        <end position="5562"/>
    </location>
</feature>
<feature type="domain" description="EGF-like" evidence="4">
    <location>
        <begin position="5901"/>
        <end position="5944"/>
    </location>
</feature>
<dbReference type="OrthoDB" id="4405280at2759"/>
<organism evidence="6 7">
    <name type="scientific">Ceratitis capitata</name>
    <name type="common">Mediterranean fruit fly</name>
    <name type="synonym">Tephritis capitata</name>
    <dbReference type="NCBI Taxonomy" id="7213"/>
    <lineage>
        <taxon>Eukaryota</taxon>
        <taxon>Metazoa</taxon>
        <taxon>Ecdysozoa</taxon>
        <taxon>Arthropoda</taxon>
        <taxon>Hexapoda</taxon>
        <taxon>Insecta</taxon>
        <taxon>Pterygota</taxon>
        <taxon>Neoptera</taxon>
        <taxon>Endopterygota</taxon>
        <taxon>Diptera</taxon>
        <taxon>Brachycera</taxon>
        <taxon>Muscomorpha</taxon>
        <taxon>Tephritoidea</taxon>
        <taxon>Tephritidae</taxon>
        <taxon>Ceratitis</taxon>
        <taxon>Ceratitis</taxon>
    </lineage>
</organism>
<dbReference type="PROSITE" id="PS01186">
    <property type="entry name" value="EGF_2"/>
    <property type="match status" value="34"/>
</dbReference>
<feature type="domain" description="EGF-like" evidence="4">
    <location>
        <begin position="1259"/>
        <end position="1296"/>
    </location>
</feature>
<feature type="domain" description="EGF-like" evidence="4">
    <location>
        <begin position="1701"/>
        <end position="1735"/>
    </location>
</feature>
<feature type="disulfide bond" evidence="2">
    <location>
        <begin position="1048"/>
        <end position="1058"/>
    </location>
</feature>